<dbReference type="Proteomes" id="UP000813461">
    <property type="component" value="Unassembled WGS sequence"/>
</dbReference>
<evidence type="ECO:0000313" key="1">
    <source>
        <dbReference type="EMBL" id="KAH7090710.1"/>
    </source>
</evidence>
<keyword evidence="2" id="KW-1185">Reference proteome</keyword>
<evidence type="ECO:0000313" key="2">
    <source>
        <dbReference type="Proteomes" id="UP000813461"/>
    </source>
</evidence>
<proteinExistence type="predicted"/>
<dbReference type="EMBL" id="JAGMVJ010000005">
    <property type="protein sequence ID" value="KAH7090710.1"/>
    <property type="molecule type" value="Genomic_DNA"/>
</dbReference>
<dbReference type="AlphaFoldDB" id="A0A8K0RBM2"/>
<gene>
    <name evidence="1" type="ORF">FB567DRAFT_520493</name>
</gene>
<name>A0A8K0RBM2_9PLEO</name>
<protein>
    <submittedName>
        <fullName evidence="1">Uncharacterized protein</fullName>
    </submittedName>
</protein>
<reference evidence="1" key="1">
    <citation type="journal article" date="2021" name="Nat. Commun.">
        <title>Genetic determinants of endophytism in the Arabidopsis root mycobiome.</title>
        <authorList>
            <person name="Mesny F."/>
            <person name="Miyauchi S."/>
            <person name="Thiergart T."/>
            <person name="Pickel B."/>
            <person name="Atanasova L."/>
            <person name="Karlsson M."/>
            <person name="Huettel B."/>
            <person name="Barry K.W."/>
            <person name="Haridas S."/>
            <person name="Chen C."/>
            <person name="Bauer D."/>
            <person name="Andreopoulos W."/>
            <person name="Pangilinan J."/>
            <person name="LaButti K."/>
            <person name="Riley R."/>
            <person name="Lipzen A."/>
            <person name="Clum A."/>
            <person name="Drula E."/>
            <person name="Henrissat B."/>
            <person name="Kohler A."/>
            <person name="Grigoriev I.V."/>
            <person name="Martin F.M."/>
            <person name="Hacquard S."/>
        </authorList>
    </citation>
    <scope>NUCLEOTIDE SEQUENCE</scope>
    <source>
        <strain evidence="1">MPI-SDFR-AT-0120</strain>
    </source>
</reference>
<dbReference type="OrthoDB" id="3788449at2759"/>
<organism evidence="1 2">
    <name type="scientific">Paraphoma chrysanthemicola</name>
    <dbReference type="NCBI Taxonomy" id="798071"/>
    <lineage>
        <taxon>Eukaryota</taxon>
        <taxon>Fungi</taxon>
        <taxon>Dikarya</taxon>
        <taxon>Ascomycota</taxon>
        <taxon>Pezizomycotina</taxon>
        <taxon>Dothideomycetes</taxon>
        <taxon>Pleosporomycetidae</taxon>
        <taxon>Pleosporales</taxon>
        <taxon>Pleosporineae</taxon>
        <taxon>Phaeosphaeriaceae</taxon>
        <taxon>Paraphoma</taxon>
    </lineage>
</organism>
<accession>A0A8K0RBM2</accession>
<comment type="caution">
    <text evidence="1">The sequence shown here is derived from an EMBL/GenBank/DDBJ whole genome shotgun (WGS) entry which is preliminary data.</text>
</comment>
<sequence length="260" mass="29674">MTMPHGTSSADITASASVGVPDKIGQHLTESILTLQQTIRNIREDVSRGTSPSILLPAESNQGLESGIVMLSLEPSANDVELHLAPLERRLQDLEHTTRACSQWLPPAAPPKSPEYSIIDISDLLAAVKLLEDISEHTNARKSPSPQQFFTKYKWTWDPLWKEFYTVIPDRSSYVYLSRWKLNEQRQVWEHVSMIAPDMKPEFAAEMLGSWEDWIWDPVWKEWYLDVNHEEGEAGRCCVYASRWDVQDSGEWVYAGRFAA</sequence>